<comment type="caution">
    <text evidence="2">The sequence shown here is derived from an EMBL/GenBank/DDBJ whole genome shotgun (WGS) entry which is preliminary data.</text>
</comment>
<reference evidence="2 3" key="1">
    <citation type="submission" date="2019-09" db="EMBL/GenBank/DDBJ databases">
        <title>The hologenome of the rock-dwelling lichen Lasallia pustulata.</title>
        <authorList>
            <person name="Greshake Tzovaras B."/>
            <person name="Segers F."/>
            <person name="Bicker A."/>
            <person name="Dal Grande F."/>
            <person name="Otte J."/>
            <person name="Hankeln T."/>
            <person name="Schmitt I."/>
            <person name="Ebersberger I."/>
        </authorList>
    </citation>
    <scope>NUCLEOTIDE SEQUENCE [LARGE SCALE GENOMIC DNA]</scope>
    <source>
        <strain evidence="2">A1-1</strain>
    </source>
</reference>
<organism evidence="2 3">
    <name type="scientific">Lasallia pustulata</name>
    <dbReference type="NCBI Taxonomy" id="136370"/>
    <lineage>
        <taxon>Eukaryota</taxon>
        <taxon>Fungi</taxon>
        <taxon>Dikarya</taxon>
        <taxon>Ascomycota</taxon>
        <taxon>Pezizomycotina</taxon>
        <taxon>Lecanoromycetes</taxon>
        <taxon>OSLEUM clade</taxon>
        <taxon>Umbilicariomycetidae</taxon>
        <taxon>Umbilicariales</taxon>
        <taxon>Umbilicariaceae</taxon>
        <taxon>Lasallia</taxon>
    </lineage>
</organism>
<proteinExistence type="predicted"/>
<evidence type="ECO:0000313" key="3">
    <source>
        <dbReference type="Proteomes" id="UP000324767"/>
    </source>
</evidence>
<protein>
    <submittedName>
        <fullName evidence="2">Uncharacterized protein</fullName>
    </submittedName>
</protein>
<dbReference type="Proteomes" id="UP000324767">
    <property type="component" value="Unassembled WGS sequence"/>
</dbReference>
<accession>A0A5M8PP75</accession>
<dbReference type="EMBL" id="VXIT01000008">
    <property type="protein sequence ID" value="KAA6410730.1"/>
    <property type="molecule type" value="Genomic_DNA"/>
</dbReference>
<feature type="region of interest" description="Disordered" evidence="1">
    <location>
        <begin position="58"/>
        <end position="79"/>
    </location>
</feature>
<sequence>MPDYLSVLEIFRQTGPCMVKTTRYSSPLRLALSNGRHVALVSPPATLGTCLHSVRHASRAPSRLKDPPFAGSNIRENSNKSSCKNFAQITWQSTVEEIDRRTKPGLSSLEVLHKDMCDLPVLPVTLRAEESVT</sequence>
<gene>
    <name evidence="2" type="ORF">FRX48_05040</name>
</gene>
<name>A0A5M8PP75_9LECA</name>
<evidence type="ECO:0000256" key="1">
    <source>
        <dbReference type="SAM" id="MobiDB-lite"/>
    </source>
</evidence>
<dbReference type="AlphaFoldDB" id="A0A5M8PP75"/>
<evidence type="ECO:0000313" key="2">
    <source>
        <dbReference type="EMBL" id="KAA6410730.1"/>
    </source>
</evidence>